<dbReference type="Gramene" id="TuG1812G0400001284.01.T01">
    <property type="protein sequence ID" value="TuG1812G0400001284.01.T01.cds415940"/>
    <property type="gene ID" value="TuG1812G0400001284.01"/>
</dbReference>
<name>A0A8R7U6B5_TRIUA</name>
<protein>
    <submittedName>
        <fullName evidence="1">Uncharacterized protein</fullName>
    </submittedName>
</protein>
<dbReference type="AlphaFoldDB" id="A0A8R7U6B5"/>
<dbReference type="EnsemblPlants" id="TuG1812G0400001284.01.T01">
    <property type="protein sequence ID" value="TuG1812G0400001284.01.T01.cds415940"/>
    <property type="gene ID" value="TuG1812G0400001284.01"/>
</dbReference>
<accession>A0A8R7U6B5</accession>
<proteinExistence type="predicted"/>
<dbReference type="Proteomes" id="UP000015106">
    <property type="component" value="Chromosome 4"/>
</dbReference>
<organism evidence="1 2">
    <name type="scientific">Triticum urartu</name>
    <name type="common">Red wild einkorn</name>
    <name type="synonym">Crithodium urartu</name>
    <dbReference type="NCBI Taxonomy" id="4572"/>
    <lineage>
        <taxon>Eukaryota</taxon>
        <taxon>Viridiplantae</taxon>
        <taxon>Streptophyta</taxon>
        <taxon>Embryophyta</taxon>
        <taxon>Tracheophyta</taxon>
        <taxon>Spermatophyta</taxon>
        <taxon>Magnoliopsida</taxon>
        <taxon>Liliopsida</taxon>
        <taxon>Poales</taxon>
        <taxon>Poaceae</taxon>
        <taxon>BOP clade</taxon>
        <taxon>Pooideae</taxon>
        <taxon>Triticodae</taxon>
        <taxon>Triticeae</taxon>
        <taxon>Triticinae</taxon>
        <taxon>Triticum</taxon>
    </lineage>
</organism>
<evidence type="ECO:0000313" key="1">
    <source>
        <dbReference type="EnsemblPlants" id="TuG1812G0400001284.01.T01.cds415940"/>
    </source>
</evidence>
<keyword evidence="2" id="KW-1185">Reference proteome</keyword>
<evidence type="ECO:0000313" key="2">
    <source>
        <dbReference type="Proteomes" id="UP000015106"/>
    </source>
</evidence>
<dbReference type="PROSITE" id="PS51257">
    <property type="entry name" value="PROKAR_LIPOPROTEIN"/>
    <property type="match status" value="1"/>
</dbReference>
<reference evidence="2" key="1">
    <citation type="journal article" date="2013" name="Nature">
        <title>Draft genome of the wheat A-genome progenitor Triticum urartu.</title>
        <authorList>
            <person name="Ling H.Q."/>
            <person name="Zhao S."/>
            <person name="Liu D."/>
            <person name="Wang J."/>
            <person name="Sun H."/>
            <person name="Zhang C."/>
            <person name="Fan H."/>
            <person name="Li D."/>
            <person name="Dong L."/>
            <person name="Tao Y."/>
            <person name="Gao C."/>
            <person name="Wu H."/>
            <person name="Li Y."/>
            <person name="Cui Y."/>
            <person name="Guo X."/>
            <person name="Zheng S."/>
            <person name="Wang B."/>
            <person name="Yu K."/>
            <person name="Liang Q."/>
            <person name="Yang W."/>
            <person name="Lou X."/>
            <person name="Chen J."/>
            <person name="Feng M."/>
            <person name="Jian J."/>
            <person name="Zhang X."/>
            <person name="Luo G."/>
            <person name="Jiang Y."/>
            <person name="Liu J."/>
            <person name="Wang Z."/>
            <person name="Sha Y."/>
            <person name="Zhang B."/>
            <person name="Wu H."/>
            <person name="Tang D."/>
            <person name="Shen Q."/>
            <person name="Xue P."/>
            <person name="Zou S."/>
            <person name="Wang X."/>
            <person name="Liu X."/>
            <person name="Wang F."/>
            <person name="Yang Y."/>
            <person name="An X."/>
            <person name="Dong Z."/>
            <person name="Zhang K."/>
            <person name="Zhang X."/>
            <person name="Luo M.C."/>
            <person name="Dvorak J."/>
            <person name="Tong Y."/>
            <person name="Wang J."/>
            <person name="Yang H."/>
            <person name="Li Z."/>
            <person name="Wang D."/>
            <person name="Zhang A."/>
            <person name="Wang J."/>
        </authorList>
    </citation>
    <scope>NUCLEOTIDE SEQUENCE</scope>
    <source>
        <strain evidence="2">cv. G1812</strain>
    </source>
</reference>
<reference evidence="1" key="3">
    <citation type="submission" date="2022-06" db="UniProtKB">
        <authorList>
            <consortium name="EnsemblPlants"/>
        </authorList>
    </citation>
    <scope>IDENTIFICATION</scope>
</reference>
<reference evidence="1" key="2">
    <citation type="submission" date="2018-03" db="EMBL/GenBank/DDBJ databases">
        <title>The Triticum urartu genome reveals the dynamic nature of wheat genome evolution.</title>
        <authorList>
            <person name="Ling H."/>
            <person name="Ma B."/>
            <person name="Shi X."/>
            <person name="Liu H."/>
            <person name="Dong L."/>
            <person name="Sun H."/>
            <person name="Cao Y."/>
            <person name="Gao Q."/>
            <person name="Zheng S."/>
            <person name="Li Y."/>
            <person name="Yu Y."/>
            <person name="Du H."/>
            <person name="Qi M."/>
            <person name="Li Y."/>
            <person name="Yu H."/>
            <person name="Cui Y."/>
            <person name="Wang N."/>
            <person name="Chen C."/>
            <person name="Wu H."/>
            <person name="Zhao Y."/>
            <person name="Zhang J."/>
            <person name="Li Y."/>
            <person name="Zhou W."/>
            <person name="Zhang B."/>
            <person name="Hu W."/>
            <person name="Eijk M."/>
            <person name="Tang J."/>
            <person name="Witsenboer H."/>
            <person name="Zhao S."/>
            <person name="Li Z."/>
            <person name="Zhang A."/>
            <person name="Wang D."/>
            <person name="Liang C."/>
        </authorList>
    </citation>
    <scope>NUCLEOTIDE SEQUENCE [LARGE SCALE GENOMIC DNA]</scope>
    <source>
        <strain evidence="1">cv. G1812</strain>
    </source>
</reference>
<sequence length="75" mass="8270">MEGLRVPSGCHNWLWTACEAWEIPGCLCLARTIPLNYRGLQARAHAAVEIQMGCLGHISLSRFAAEISSALYTRP</sequence>